<protein>
    <submittedName>
        <fullName evidence="2">Uncharacterized protein</fullName>
    </submittedName>
</protein>
<keyword evidence="1" id="KW-1133">Transmembrane helix</keyword>
<dbReference type="EMBL" id="RIAR02000001">
    <property type="protein sequence ID" value="NSL86101.1"/>
    <property type="molecule type" value="Genomic_DNA"/>
</dbReference>
<evidence type="ECO:0000313" key="2">
    <source>
        <dbReference type="EMBL" id="NSL86101.1"/>
    </source>
</evidence>
<evidence type="ECO:0000256" key="1">
    <source>
        <dbReference type="SAM" id="Phobius"/>
    </source>
</evidence>
<dbReference type="AlphaFoldDB" id="A0A9Q5CXF7"/>
<evidence type="ECO:0000313" key="3">
    <source>
        <dbReference type="Proteomes" id="UP000281028"/>
    </source>
</evidence>
<keyword evidence="1" id="KW-0472">Membrane</keyword>
<reference evidence="2" key="1">
    <citation type="submission" date="2020-05" db="EMBL/GenBank/DDBJ databases">
        <title>Chitinophaga laudate sp. nov., isolated from a tropical peat swamp.</title>
        <authorList>
            <person name="Goh C.B.S."/>
            <person name="Lee M.S."/>
            <person name="Parimannan S."/>
            <person name="Pasbakhsh P."/>
            <person name="Yule C.M."/>
            <person name="Rajandas H."/>
            <person name="Loke S."/>
            <person name="Croft L."/>
            <person name="Tan J.B.L."/>
        </authorList>
    </citation>
    <scope>NUCLEOTIDE SEQUENCE</scope>
    <source>
        <strain evidence="2">Mgbs1</strain>
    </source>
</reference>
<organism evidence="2 3">
    <name type="scientific">Chitinophaga solisilvae</name>
    <dbReference type="NCBI Taxonomy" id="1233460"/>
    <lineage>
        <taxon>Bacteria</taxon>
        <taxon>Pseudomonadati</taxon>
        <taxon>Bacteroidota</taxon>
        <taxon>Chitinophagia</taxon>
        <taxon>Chitinophagales</taxon>
        <taxon>Chitinophagaceae</taxon>
        <taxon>Chitinophaga</taxon>
    </lineage>
</organism>
<feature type="transmembrane region" description="Helical" evidence="1">
    <location>
        <begin position="12"/>
        <end position="31"/>
    </location>
</feature>
<gene>
    <name evidence="2" type="ORF">ECE50_004610</name>
</gene>
<keyword evidence="1" id="KW-0812">Transmembrane</keyword>
<name>A0A9Q5CXF7_9BACT</name>
<proteinExistence type="predicted"/>
<dbReference type="OrthoDB" id="680678at2"/>
<accession>A0A9Q5CXF7</accession>
<keyword evidence="3" id="KW-1185">Reference proteome</keyword>
<comment type="caution">
    <text evidence="2">The sequence shown here is derived from an EMBL/GenBank/DDBJ whole genome shotgun (WGS) entry which is preliminary data.</text>
</comment>
<sequence>MYRLRQHKWLPPVTAVVVILLLSGAGYITLFSGGPQQRNVVLILPDTGTIRKYYGGPQAPVRNYLHITFDGSSRKNAIRLSFARIYMEDMQQHQDTLRGIHFHFDKTAHYEDLVKILDLLWCMRTQRWLAEPEDIWYFQYGDEYDF</sequence>
<dbReference type="Proteomes" id="UP000281028">
    <property type="component" value="Unassembled WGS sequence"/>
</dbReference>